<evidence type="ECO:0000313" key="2">
    <source>
        <dbReference type="Proteomes" id="UP000281553"/>
    </source>
</evidence>
<reference evidence="1 2" key="1">
    <citation type="submission" date="2018-11" db="EMBL/GenBank/DDBJ databases">
        <authorList>
            <consortium name="Pathogen Informatics"/>
        </authorList>
    </citation>
    <scope>NUCLEOTIDE SEQUENCE [LARGE SCALE GENOMIC DNA]</scope>
</reference>
<feature type="non-terminal residue" evidence="1">
    <location>
        <position position="233"/>
    </location>
</feature>
<gene>
    <name evidence="1" type="ORF">DILT_LOCUS696</name>
</gene>
<dbReference type="EMBL" id="UYRU01003288">
    <property type="protein sequence ID" value="VDK35528.1"/>
    <property type="molecule type" value="Genomic_DNA"/>
</dbReference>
<dbReference type="Proteomes" id="UP000281553">
    <property type="component" value="Unassembled WGS sequence"/>
</dbReference>
<protein>
    <submittedName>
        <fullName evidence="1">Uncharacterized protein</fullName>
    </submittedName>
</protein>
<name>A0A3P6QZY0_DIBLA</name>
<dbReference type="AlphaFoldDB" id="A0A3P6QZY0"/>
<sequence>MASLESLVFGHTYDLKDNFVEGGGVNMNNALTLPIMLDQEASTDIDLVLLSSIGSDGGGSINSMDWTSLESMSSPVEMRLHGSLPVRNSEDLITPRKFPFASHNACSAADPLQLYFFFLQLLPFSGPRRLQCQNNVSDLKENFVKGNMHMHSVFPTSTILDEEASTDMGLALLSSLGGGSIISMCWTSMELLEMQLFEPLPVRSLEDLIAPVADMLQCALQNSSMVVGKYSRW</sequence>
<proteinExistence type="predicted"/>
<organism evidence="1 2">
    <name type="scientific">Dibothriocephalus latus</name>
    <name type="common">Fish tapeworm</name>
    <name type="synonym">Diphyllobothrium latum</name>
    <dbReference type="NCBI Taxonomy" id="60516"/>
    <lineage>
        <taxon>Eukaryota</taxon>
        <taxon>Metazoa</taxon>
        <taxon>Spiralia</taxon>
        <taxon>Lophotrochozoa</taxon>
        <taxon>Platyhelminthes</taxon>
        <taxon>Cestoda</taxon>
        <taxon>Eucestoda</taxon>
        <taxon>Diphyllobothriidea</taxon>
        <taxon>Diphyllobothriidae</taxon>
        <taxon>Dibothriocephalus</taxon>
    </lineage>
</organism>
<accession>A0A3P6QZY0</accession>
<keyword evidence="2" id="KW-1185">Reference proteome</keyword>
<evidence type="ECO:0000313" key="1">
    <source>
        <dbReference type="EMBL" id="VDK35528.1"/>
    </source>
</evidence>
<dbReference type="OrthoDB" id="6310224at2759"/>